<protein>
    <recommendedName>
        <fullName evidence="1">NYN domain-containing protein</fullName>
    </recommendedName>
</protein>
<comment type="caution">
    <text evidence="2">The sequence shown here is derived from an EMBL/GenBank/DDBJ whole genome shotgun (WGS) entry which is preliminary data.</text>
</comment>
<dbReference type="Gene3D" id="3.40.50.1010">
    <property type="entry name" value="5'-nuclease"/>
    <property type="match status" value="1"/>
</dbReference>
<dbReference type="Pfam" id="PF01936">
    <property type="entry name" value="NYN"/>
    <property type="match status" value="1"/>
</dbReference>
<gene>
    <name evidence="2" type="ORF">C5B42_01415</name>
</gene>
<evidence type="ECO:0000259" key="1">
    <source>
        <dbReference type="Pfam" id="PF01936"/>
    </source>
</evidence>
<dbReference type="GO" id="GO:0004540">
    <property type="term" value="F:RNA nuclease activity"/>
    <property type="evidence" value="ECO:0007669"/>
    <property type="project" value="InterPro"/>
</dbReference>
<dbReference type="InterPro" id="IPR021139">
    <property type="entry name" value="NYN"/>
</dbReference>
<proteinExistence type="predicted"/>
<sequence>MESRMYLIIDGSCLFSAINNLRRRKVEFKNKKLDIGKFCFCMRLLWKGYTHETVRCVFYFKKDDARLRELLIIPDSTNPGIKDHWQIKECAESLATIPESEIAKLPEQYHDNFQRAEKGLDIRLVCDTLQLVSSGRTNNIVLFVNDSDYVPFFEALQNLGSNTYLVALDNGFNINKKLAELADVYKTLESFLNTFFVD</sequence>
<dbReference type="EMBL" id="PSRQ01000021">
    <property type="protein sequence ID" value="PWU23876.1"/>
    <property type="molecule type" value="Genomic_DNA"/>
</dbReference>
<evidence type="ECO:0000313" key="2">
    <source>
        <dbReference type="EMBL" id="PWU23876.1"/>
    </source>
</evidence>
<evidence type="ECO:0000313" key="3">
    <source>
        <dbReference type="Proteomes" id="UP000246104"/>
    </source>
</evidence>
<dbReference type="Proteomes" id="UP000246104">
    <property type="component" value="Unassembled WGS sequence"/>
</dbReference>
<reference evidence="2 3" key="1">
    <citation type="submission" date="2018-02" db="EMBL/GenBank/DDBJ databases">
        <title>Genomic Reconstructions from Amazon Rainforest and Pasture Soil Reveal Novel Insights into the Physiology of Candidate Phyla in Tropical Sites.</title>
        <authorList>
            <person name="Kroeger M.E."/>
            <person name="Delmont T."/>
            <person name="Eren A.M."/>
            <person name="Guo J."/>
            <person name="Meyer K.M."/>
            <person name="Khan K."/>
            <person name="Rodrigues J.L.M."/>
            <person name="Bohannan B.J.M."/>
            <person name="Tringe S."/>
            <person name="Borges C.D."/>
            <person name="Tiedje J."/>
            <person name="Tsai S.M."/>
            <person name="Nusslein K."/>
        </authorList>
    </citation>
    <scope>NUCLEOTIDE SEQUENCE [LARGE SCALE GENOMIC DNA]</scope>
    <source>
        <strain evidence="2">Amazon FNV 2010 28 9</strain>
    </source>
</reference>
<accession>A0A317JS98</accession>
<feature type="domain" description="NYN" evidence="1">
    <location>
        <begin position="111"/>
        <end position="185"/>
    </location>
</feature>
<dbReference type="AlphaFoldDB" id="A0A317JS98"/>
<name>A0A317JS98_9BACT</name>
<organism evidence="2 3">
    <name type="scientific">Candidatus Cerribacteria bacterium 'Amazon FNV 2010 28 9'</name>
    <dbReference type="NCBI Taxonomy" id="2081795"/>
    <lineage>
        <taxon>Bacteria</taxon>
        <taxon>Candidatus Cerribacteria</taxon>
    </lineage>
</organism>